<dbReference type="InterPro" id="IPR050469">
    <property type="entry name" value="Diguanylate_Cyclase"/>
</dbReference>
<dbReference type="RefSeq" id="WP_068335788.1">
    <property type="nucleotide sequence ID" value="NZ_LVHF01000033.1"/>
</dbReference>
<organism evidence="6 7">
    <name type="scientific">Photobacterium jeanii</name>
    <dbReference type="NCBI Taxonomy" id="858640"/>
    <lineage>
        <taxon>Bacteria</taxon>
        <taxon>Pseudomonadati</taxon>
        <taxon>Pseudomonadota</taxon>
        <taxon>Gammaproteobacteria</taxon>
        <taxon>Vibrionales</taxon>
        <taxon>Vibrionaceae</taxon>
        <taxon>Photobacterium</taxon>
    </lineage>
</organism>
<dbReference type="PANTHER" id="PTHR45138:SF9">
    <property type="entry name" value="DIGUANYLATE CYCLASE DGCM-RELATED"/>
    <property type="match status" value="1"/>
</dbReference>
<evidence type="ECO:0000256" key="1">
    <source>
        <dbReference type="ARBA" id="ARBA00001946"/>
    </source>
</evidence>
<dbReference type="FunFam" id="3.30.70.270:FF:000001">
    <property type="entry name" value="Diguanylate cyclase domain protein"/>
    <property type="match status" value="1"/>
</dbReference>
<dbReference type="PROSITE" id="PS50005">
    <property type="entry name" value="TPR"/>
    <property type="match status" value="1"/>
</dbReference>
<dbReference type="PROSITE" id="PS50887">
    <property type="entry name" value="GGDEF"/>
    <property type="match status" value="1"/>
</dbReference>
<dbReference type="EC" id="2.7.7.65" evidence="2"/>
<dbReference type="SMART" id="SM00267">
    <property type="entry name" value="GGDEF"/>
    <property type="match status" value="1"/>
</dbReference>
<dbReference type="SMART" id="SM00028">
    <property type="entry name" value="TPR"/>
    <property type="match status" value="4"/>
</dbReference>
<reference evidence="6 7" key="1">
    <citation type="submission" date="2016-03" db="EMBL/GenBank/DDBJ databases">
        <title>Photobacterium proteolyticum sp. nov. a protease producing bacterium isolated from ocean sediments of Laizhou Bay.</title>
        <authorList>
            <person name="Li Y."/>
        </authorList>
    </citation>
    <scope>NUCLEOTIDE SEQUENCE [LARGE SCALE GENOMIC DNA]</scope>
    <source>
        <strain evidence="6 7">R-40508</strain>
    </source>
</reference>
<dbReference type="InterPro" id="IPR019734">
    <property type="entry name" value="TPR_rpt"/>
</dbReference>
<evidence type="ECO:0000256" key="3">
    <source>
        <dbReference type="ARBA" id="ARBA00034247"/>
    </source>
</evidence>
<dbReference type="STRING" id="858640.A3K86_20245"/>
<accession>A0A178K1S9</accession>
<dbReference type="NCBIfam" id="TIGR00254">
    <property type="entry name" value="GGDEF"/>
    <property type="match status" value="1"/>
</dbReference>
<dbReference type="OrthoDB" id="6191081at2"/>
<dbReference type="PANTHER" id="PTHR45138">
    <property type="entry name" value="REGULATORY COMPONENTS OF SENSORY TRANSDUCTION SYSTEM"/>
    <property type="match status" value="1"/>
</dbReference>
<protein>
    <recommendedName>
        <fullName evidence="2">diguanylate cyclase</fullName>
        <ecNumber evidence="2">2.7.7.65</ecNumber>
    </recommendedName>
</protein>
<gene>
    <name evidence="6" type="ORF">A3K86_20245</name>
</gene>
<evidence type="ECO:0000313" key="6">
    <source>
        <dbReference type="EMBL" id="OAN11289.1"/>
    </source>
</evidence>
<name>A0A178K1S9_9GAMM</name>
<keyword evidence="7" id="KW-1185">Reference proteome</keyword>
<proteinExistence type="predicted"/>
<dbReference type="InterPro" id="IPR000160">
    <property type="entry name" value="GGDEF_dom"/>
</dbReference>
<dbReference type="Pfam" id="PF00990">
    <property type="entry name" value="GGDEF"/>
    <property type="match status" value="1"/>
</dbReference>
<feature type="domain" description="GGDEF" evidence="5">
    <location>
        <begin position="512"/>
        <end position="648"/>
    </location>
</feature>
<dbReference type="SUPFAM" id="SSF48452">
    <property type="entry name" value="TPR-like"/>
    <property type="match status" value="2"/>
</dbReference>
<feature type="repeat" description="TPR" evidence="4">
    <location>
        <begin position="368"/>
        <end position="401"/>
    </location>
</feature>
<dbReference type="CDD" id="cd01949">
    <property type="entry name" value="GGDEF"/>
    <property type="match status" value="1"/>
</dbReference>
<comment type="caution">
    <text evidence="6">The sequence shown here is derived from an EMBL/GenBank/DDBJ whole genome shotgun (WGS) entry which is preliminary data.</text>
</comment>
<evidence type="ECO:0000313" key="7">
    <source>
        <dbReference type="Proteomes" id="UP000078503"/>
    </source>
</evidence>
<dbReference type="InterPro" id="IPR011990">
    <property type="entry name" value="TPR-like_helical_dom_sf"/>
</dbReference>
<dbReference type="Proteomes" id="UP000078503">
    <property type="component" value="Unassembled WGS sequence"/>
</dbReference>
<dbReference type="Gene3D" id="3.30.70.270">
    <property type="match status" value="1"/>
</dbReference>
<dbReference type="InterPro" id="IPR029787">
    <property type="entry name" value="Nucleotide_cyclase"/>
</dbReference>
<evidence type="ECO:0000259" key="5">
    <source>
        <dbReference type="PROSITE" id="PS50887"/>
    </source>
</evidence>
<evidence type="ECO:0000256" key="2">
    <source>
        <dbReference type="ARBA" id="ARBA00012528"/>
    </source>
</evidence>
<dbReference type="GO" id="GO:0052621">
    <property type="term" value="F:diguanylate cyclase activity"/>
    <property type="evidence" value="ECO:0007669"/>
    <property type="project" value="UniProtKB-EC"/>
</dbReference>
<comment type="catalytic activity">
    <reaction evidence="3">
        <text>2 GTP = 3',3'-c-di-GMP + 2 diphosphate</text>
        <dbReference type="Rhea" id="RHEA:24898"/>
        <dbReference type="ChEBI" id="CHEBI:33019"/>
        <dbReference type="ChEBI" id="CHEBI:37565"/>
        <dbReference type="ChEBI" id="CHEBI:58805"/>
        <dbReference type="EC" id="2.7.7.65"/>
    </reaction>
</comment>
<sequence>MYQYWSSSLVNAIRISFISLIIAVGCVIPAQAKPSDFVYTPAITEQDSRIVAAYIQSLRDPKYAYSLVKQFVAGKSGKPMTDWERVYYVLTMSRLDAYTITKEEPLDTVSELEVLARKLGVPWIKAEALLHRAIVAKETAHYGEGLAYLDEVLVIADQTGFKNLRARALKWQANILYYQSRYELVLANYLEALTIFEAQQDYAQVVLVLSNIGNMYLDMDQWELAQAYNKKAFEALERYHVKSDYTAALLYIHAGLVDHYYKRQESEASNIRKAIFHANQTGSSYIQLVTLTNYTSILLDENKLQASLKMSKECLEIADNIQDKLGRAFCYESKSMAYLELNSLKKSVTAALIALNVYKEYGSHSQVIRLYKILSDIYKKGGNYKTSLEYFQRYIDEKESNFLRQKRKEIRLLQTQYNTQQKEQQIALLKAESELKSSQIQSQRSREIILALSVLLAASILSLLYRRNNHLSKNNEALTEQSFQDPLTGMYNRRYIERWLEGKLLKEKPQSGSYVLAILDIDHFKAINDTYGHDIGDRVLQEVASRLQQSCREHDKVVRWGGEEFIAIFAVTESTDCLELLDRIRHAVRFENIEMAGEALSATVSIGGVEVPSSQTLQSDWQHWLVKADSALYCAKDQGRDCVVVSSENDD</sequence>
<keyword evidence="4" id="KW-0802">TPR repeat</keyword>
<dbReference type="InterPro" id="IPR043128">
    <property type="entry name" value="Rev_trsase/Diguanyl_cyclase"/>
</dbReference>
<dbReference type="SUPFAM" id="SSF55073">
    <property type="entry name" value="Nucleotide cyclase"/>
    <property type="match status" value="1"/>
</dbReference>
<dbReference type="AlphaFoldDB" id="A0A178K1S9"/>
<dbReference type="EMBL" id="LVHF01000033">
    <property type="protein sequence ID" value="OAN11289.1"/>
    <property type="molecule type" value="Genomic_DNA"/>
</dbReference>
<comment type="cofactor">
    <cofactor evidence="1">
        <name>Mg(2+)</name>
        <dbReference type="ChEBI" id="CHEBI:18420"/>
    </cofactor>
</comment>
<evidence type="ECO:0000256" key="4">
    <source>
        <dbReference type="PROSITE-ProRule" id="PRU00339"/>
    </source>
</evidence>
<dbReference type="Gene3D" id="1.25.40.10">
    <property type="entry name" value="Tetratricopeptide repeat domain"/>
    <property type="match status" value="2"/>
</dbReference>